<name>A0A6L9SQ35_9BIFI</name>
<dbReference type="Proteomes" id="UP000483293">
    <property type="component" value="Unassembled WGS sequence"/>
</dbReference>
<keyword evidence="2" id="KW-1185">Reference proteome</keyword>
<comment type="caution">
    <text evidence="1">The sequence shown here is derived from an EMBL/GenBank/DDBJ whole genome shotgun (WGS) entry which is preliminary data.</text>
</comment>
<sequence>MEPQWRVVIPSSGFVHGRTPPVYEGTIEVGLSDGPVPYRVVAVADDGATGEEIRTMAVSTCRVVCLAVDVIRGNLPSSALSGAVSAPCLSRLETLAYLLSASMTVSDDMRAAMRFMPVVPHLLSGMLVNASTLEMAAHLSVGRLSYWANVRLELRGSRWMCTVVDVG</sequence>
<protein>
    <submittedName>
        <fullName evidence="1">Uncharacterized protein</fullName>
    </submittedName>
</protein>
<evidence type="ECO:0000313" key="1">
    <source>
        <dbReference type="EMBL" id="NEG54628.1"/>
    </source>
</evidence>
<accession>A0A6L9SQ35</accession>
<reference evidence="1 2" key="1">
    <citation type="submission" date="2019-10" db="EMBL/GenBank/DDBJ databases">
        <title>Bifidobacterium from non-human primates.</title>
        <authorList>
            <person name="Modesto M."/>
        </authorList>
    </citation>
    <scope>NUCLEOTIDE SEQUENCE [LARGE SCALE GENOMIC DNA]</scope>
    <source>
        <strain evidence="1 2">SMA15</strain>
    </source>
</reference>
<proteinExistence type="predicted"/>
<dbReference type="EMBL" id="WHZV01000001">
    <property type="protein sequence ID" value="NEG54628.1"/>
    <property type="molecule type" value="Genomic_DNA"/>
</dbReference>
<dbReference type="AlphaFoldDB" id="A0A6L9SQ35"/>
<evidence type="ECO:0000313" key="2">
    <source>
        <dbReference type="Proteomes" id="UP000483293"/>
    </source>
</evidence>
<organism evidence="1 2">
    <name type="scientific">Bifidobacterium platyrrhinorum</name>
    <dbReference type="NCBI Taxonomy" id="2661628"/>
    <lineage>
        <taxon>Bacteria</taxon>
        <taxon>Bacillati</taxon>
        <taxon>Actinomycetota</taxon>
        <taxon>Actinomycetes</taxon>
        <taxon>Bifidobacteriales</taxon>
        <taxon>Bifidobacteriaceae</taxon>
        <taxon>Bifidobacterium</taxon>
    </lineage>
</organism>
<dbReference type="Pfam" id="PF20060">
    <property type="entry name" value="DUF6459"/>
    <property type="match status" value="1"/>
</dbReference>
<dbReference type="InterPro" id="IPR045596">
    <property type="entry name" value="DUF6459"/>
</dbReference>
<gene>
    <name evidence="1" type="ORF">GFD21_02285</name>
</gene>